<dbReference type="GO" id="GO:0000977">
    <property type="term" value="F:RNA polymerase II transcription regulatory region sequence-specific DNA binding"/>
    <property type="evidence" value="ECO:0007669"/>
    <property type="project" value="TreeGrafter"/>
</dbReference>
<dbReference type="Gene3D" id="3.30.160.60">
    <property type="entry name" value="Classic Zinc Finger"/>
    <property type="match status" value="2"/>
</dbReference>
<dbReference type="Pfam" id="PF00096">
    <property type="entry name" value="zf-C2H2"/>
    <property type="match status" value="3"/>
</dbReference>
<keyword evidence="1" id="KW-0479">Metal-binding</keyword>
<sequence length="137" mass="16209">MILDNLRFYCSACGKSYSLKKNLKRHQKVECGKQKTLFCGFCNKSYYYKQELQIHLRMRHGYFDASNRVIERGVVSGPPDQAIVCEKCWKIFRNANSLRCHRITDCGKPRNKRCRVCGYSTTRSNNLKQHMVKYQHF</sequence>
<evidence type="ECO:0000256" key="5">
    <source>
        <dbReference type="PROSITE-ProRule" id="PRU00042"/>
    </source>
</evidence>
<evidence type="ECO:0000313" key="7">
    <source>
        <dbReference type="EMBL" id="CAG9864623.1"/>
    </source>
</evidence>
<dbReference type="SUPFAM" id="SSF57667">
    <property type="entry name" value="beta-beta-alpha zinc fingers"/>
    <property type="match status" value="2"/>
</dbReference>
<organism evidence="7 8">
    <name type="scientific">Phyllotreta striolata</name>
    <name type="common">Striped flea beetle</name>
    <name type="synonym">Crioceris striolata</name>
    <dbReference type="NCBI Taxonomy" id="444603"/>
    <lineage>
        <taxon>Eukaryota</taxon>
        <taxon>Metazoa</taxon>
        <taxon>Ecdysozoa</taxon>
        <taxon>Arthropoda</taxon>
        <taxon>Hexapoda</taxon>
        <taxon>Insecta</taxon>
        <taxon>Pterygota</taxon>
        <taxon>Neoptera</taxon>
        <taxon>Endopterygota</taxon>
        <taxon>Coleoptera</taxon>
        <taxon>Polyphaga</taxon>
        <taxon>Cucujiformia</taxon>
        <taxon>Chrysomeloidea</taxon>
        <taxon>Chrysomelidae</taxon>
        <taxon>Galerucinae</taxon>
        <taxon>Alticini</taxon>
        <taxon>Phyllotreta</taxon>
    </lineage>
</organism>
<evidence type="ECO:0000256" key="3">
    <source>
        <dbReference type="ARBA" id="ARBA00022771"/>
    </source>
</evidence>
<evidence type="ECO:0000256" key="2">
    <source>
        <dbReference type="ARBA" id="ARBA00022737"/>
    </source>
</evidence>
<keyword evidence="3 5" id="KW-0863">Zinc-finger</keyword>
<evidence type="ECO:0000259" key="6">
    <source>
        <dbReference type="PROSITE" id="PS50157"/>
    </source>
</evidence>
<dbReference type="InterPro" id="IPR013087">
    <property type="entry name" value="Znf_C2H2_type"/>
</dbReference>
<evidence type="ECO:0000313" key="8">
    <source>
        <dbReference type="Proteomes" id="UP001153712"/>
    </source>
</evidence>
<dbReference type="AlphaFoldDB" id="A0A9N9XSP8"/>
<evidence type="ECO:0000256" key="4">
    <source>
        <dbReference type="ARBA" id="ARBA00022833"/>
    </source>
</evidence>
<dbReference type="EMBL" id="OU900101">
    <property type="protein sequence ID" value="CAG9864623.1"/>
    <property type="molecule type" value="Genomic_DNA"/>
</dbReference>
<dbReference type="PANTHER" id="PTHR24409:SF295">
    <property type="entry name" value="AZ2-RELATED"/>
    <property type="match status" value="1"/>
</dbReference>
<protein>
    <recommendedName>
        <fullName evidence="6">C2H2-type domain-containing protein</fullName>
    </recommendedName>
</protein>
<accession>A0A9N9XSP8</accession>
<dbReference type="GO" id="GO:0008270">
    <property type="term" value="F:zinc ion binding"/>
    <property type="evidence" value="ECO:0007669"/>
    <property type="project" value="UniProtKB-KW"/>
</dbReference>
<dbReference type="Proteomes" id="UP001153712">
    <property type="component" value="Chromosome 8"/>
</dbReference>
<proteinExistence type="predicted"/>
<dbReference type="GO" id="GO:0000981">
    <property type="term" value="F:DNA-binding transcription factor activity, RNA polymerase II-specific"/>
    <property type="evidence" value="ECO:0007669"/>
    <property type="project" value="TreeGrafter"/>
</dbReference>
<keyword evidence="4" id="KW-0862">Zinc</keyword>
<dbReference type="OrthoDB" id="3437960at2759"/>
<gene>
    <name evidence="7" type="ORF">PHYEVI_LOCUS10875</name>
</gene>
<dbReference type="PROSITE" id="PS50157">
    <property type="entry name" value="ZINC_FINGER_C2H2_2"/>
    <property type="match status" value="2"/>
</dbReference>
<feature type="domain" description="C2H2-type" evidence="6">
    <location>
        <begin position="8"/>
        <end position="35"/>
    </location>
</feature>
<name>A0A9N9XSP8_PHYSR</name>
<dbReference type="InterPro" id="IPR036236">
    <property type="entry name" value="Znf_C2H2_sf"/>
</dbReference>
<evidence type="ECO:0000256" key="1">
    <source>
        <dbReference type="ARBA" id="ARBA00022723"/>
    </source>
</evidence>
<dbReference type="SMART" id="SM00355">
    <property type="entry name" value="ZnF_C2H2"/>
    <property type="match status" value="4"/>
</dbReference>
<dbReference type="PANTHER" id="PTHR24409">
    <property type="entry name" value="ZINC FINGER PROTEIN 142"/>
    <property type="match status" value="1"/>
</dbReference>
<dbReference type="FunFam" id="3.30.160.60:FF:000100">
    <property type="entry name" value="Zinc finger 45-like"/>
    <property type="match status" value="1"/>
</dbReference>
<keyword evidence="8" id="KW-1185">Reference proteome</keyword>
<dbReference type="GO" id="GO:0005634">
    <property type="term" value="C:nucleus"/>
    <property type="evidence" value="ECO:0007669"/>
    <property type="project" value="TreeGrafter"/>
</dbReference>
<keyword evidence="2" id="KW-0677">Repeat</keyword>
<dbReference type="PROSITE" id="PS00028">
    <property type="entry name" value="ZINC_FINGER_C2H2_1"/>
    <property type="match status" value="1"/>
</dbReference>
<feature type="domain" description="C2H2-type" evidence="6">
    <location>
        <begin position="112"/>
        <end position="137"/>
    </location>
</feature>
<reference evidence="7" key="1">
    <citation type="submission" date="2022-01" db="EMBL/GenBank/DDBJ databases">
        <authorList>
            <person name="King R."/>
        </authorList>
    </citation>
    <scope>NUCLEOTIDE SEQUENCE</scope>
</reference>